<organism evidence="2 3">
    <name type="scientific">Vitis vinifera</name>
    <name type="common">Grape</name>
    <dbReference type="NCBI Taxonomy" id="29760"/>
    <lineage>
        <taxon>Eukaryota</taxon>
        <taxon>Viridiplantae</taxon>
        <taxon>Streptophyta</taxon>
        <taxon>Embryophyta</taxon>
        <taxon>Tracheophyta</taxon>
        <taxon>Spermatophyta</taxon>
        <taxon>Magnoliopsida</taxon>
        <taxon>eudicotyledons</taxon>
        <taxon>Gunneridae</taxon>
        <taxon>Pentapetalae</taxon>
        <taxon>rosids</taxon>
        <taxon>Vitales</taxon>
        <taxon>Vitaceae</taxon>
        <taxon>Viteae</taxon>
        <taxon>Vitis</taxon>
    </lineage>
</organism>
<dbReference type="Proteomes" id="UP000288805">
    <property type="component" value="Unassembled WGS sequence"/>
</dbReference>
<protein>
    <submittedName>
        <fullName evidence="2">Uncharacterized protein</fullName>
    </submittedName>
</protein>
<dbReference type="PANTHER" id="PTHR37244">
    <property type="entry name" value="NADP-SPECIFIC GLUTAMATE DEHYDROGENASE"/>
    <property type="match status" value="1"/>
</dbReference>
<evidence type="ECO:0000256" key="1">
    <source>
        <dbReference type="SAM" id="Phobius"/>
    </source>
</evidence>
<keyword evidence="1" id="KW-0812">Transmembrane</keyword>
<keyword evidence="1" id="KW-0472">Membrane</keyword>
<dbReference type="GO" id="GO:0005737">
    <property type="term" value="C:cytoplasm"/>
    <property type="evidence" value="ECO:0007669"/>
    <property type="project" value="EnsemblPlants"/>
</dbReference>
<evidence type="ECO:0000313" key="2">
    <source>
        <dbReference type="EMBL" id="RVW14897.1"/>
    </source>
</evidence>
<dbReference type="Gramene" id="Vitis02g00248.t01">
    <property type="protein sequence ID" value="Vitis02g00248.t01.CDS"/>
    <property type="gene ID" value="Vitis02g00248"/>
</dbReference>
<dbReference type="PANTHER" id="PTHR37244:SF1">
    <property type="entry name" value="NADP-SPECIFIC GLUTAMATE DEHYDROGENASE"/>
    <property type="match status" value="1"/>
</dbReference>
<dbReference type="KEGG" id="vvi:100266707"/>
<name>A0A438BVH2_VITVI</name>
<proteinExistence type="predicted"/>
<sequence length="250" mass="28431">MCKSADIHGFHRDERDRLKIRGFYLRLSVSDWNKSVPDSLTLVYLPRINGSPLEVADSKIRPDSASFVTLHRIVSADAVFASRERVRTSEGVRFEVYMNEEKVLKGIFRKDEKDEWKMECRCALENGSARVSVSEVEVCVAVEGHVAMSEMVEMAVKRKAKARAIQPLEEIPEEREVETESDGCNCFCEEDEEKDYESDGGDCEVNSKEMEMDIEGFGWAVDLGIWVMCLGAGYLLSRASSKSLRRRRIL</sequence>
<dbReference type="AlphaFoldDB" id="A0A438BVH2"/>
<dbReference type="EMBL" id="QGNW01002610">
    <property type="protein sequence ID" value="RVW14897.1"/>
    <property type="molecule type" value="Genomic_DNA"/>
</dbReference>
<dbReference type="OrthoDB" id="1915921at2759"/>
<comment type="caution">
    <text evidence="2">The sequence shown here is derived from an EMBL/GenBank/DDBJ whole genome shotgun (WGS) entry which is preliminary data.</text>
</comment>
<accession>A0A438BVH2</accession>
<keyword evidence="1" id="KW-1133">Transmembrane helix</keyword>
<gene>
    <name evidence="2" type="primary">VvCHDh000497_4</name>
    <name evidence="2" type="ORF">CK203_072229</name>
</gene>
<evidence type="ECO:0000313" key="3">
    <source>
        <dbReference type="Proteomes" id="UP000288805"/>
    </source>
</evidence>
<reference evidence="2 3" key="1">
    <citation type="journal article" date="2018" name="PLoS Genet.">
        <title>Population sequencing reveals clonal diversity and ancestral inbreeding in the grapevine cultivar Chardonnay.</title>
        <authorList>
            <person name="Roach M.J."/>
            <person name="Johnson D.L."/>
            <person name="Bohlmann J."/>
            <person name="van Vuuren H.J."/>
            <person name="Jones S.J."/>
            <person name="Pretorius I.S."/>
            <person name="Schmidt S.A."/>
            <person name="Borneman A.R."/>
        </authorList>
    </citation>
    <scope>NUCLEOTIDE SEQUENCE [LARGE SCALE GENOMIC DNA]</scope>
    <source>
        <strain evidence="3">cv. Chardonnay</strain>
        <tissue evidence="2">Leaf</tissue>
    </source>
</reference>
<feature type="transmembrane region" description="Helical" evidence="1">
    <location>
        <begin position="216"/>
        <end position="237"/>
    </location>
</feature>